<evidence type="ECO:0000259" key="9">
    <source>
        <dbReference type="Pfam" id="PF15711"/>
    </source>
</evidence>
<organism evidence="10 11">
    <name type="scientific">Hucho hucho</name>
    <name type="common">huchen</name>
    <dbReference type="NCBI Taxonomy" id="62062"/>
    <lineage>
        <taxon>Eukaryota</taxon>
        <taxon>Metazoa</taxon>
        <taxon>Chordata</taxon>
        <taxon>Craniata</taxon>
        <taxon>Vertebrata</taxon>
        <taxon>Euteleostomi</taxon>
        <taxon>Actinopterygii</taxon>
        <taxon>Neopterygii</taxon>
        <taxon>Teleostei</taxon>
        <taxon>Protacanthopterygii</taxon>
        <taxon>Salmoniformes</taxon>
        <taxon>Salmonidae</taxon>
        <taxon>Salmoninae</taxon>
        <taxon>Hucho</taxon>
    </lineage>
</organism>
<dbReference type="AlphaFoldDB" id="A0A4W5M1N5"/>
<evidence type="ECO:0000256" key="6">
    <source>
        <dbReference type="ARBA" id="ARBA00023157"/>
    </source>
</evidence>
<accession>A0A4W5M1N5</accession>
<keyword evidence="8" id="KW-0472">Membrane</keyword>
<comment type="similarity">
    <text evidence="2">Belongs to the FAM3 family.</text>
</comment>
<dbReference type="PROSITE" id="PS52031">
    <property type="entry name" value="GG_LECTIN"/>
    <property type="match status" value="1"/>
</dbReference>
<reference evidence="10" key="3">
    <citation type="submission" date="2025-09" db="UniProtKB">
        <authorList>
            <consortium name="Ensembl"/>
        </authorList>
    </citation>
    <scope>IDENTIFICATION</scope>
</reference>
<proteinExistence type="inferred from homology"/>
<reference evidence="11" key="1">
    <citation type="submission" date="2018-06" db="EMBL/GenBank/DDBJ databases">
        <title>Genome assembly of Danube salmon.</title>
        <authorList>
            <person name="Macqueen D.J."/>
            <person name="Gundappa M.K."/>
        </authorList>
    </citation>
    <scope>NUCLEOTIDE SEQUENCE [LARGE SCALE GENOMIC DNA]</scope>
</reference>
<dbReference type="GO" id="GO:0005576">
    <property type="term" value="C:extracellular region"/>
    <property type="evidence" value="ECO:0007669"/>
    <property type="project" value="UniProtKB-SubCell"/>
</dbReference>
<sequence length="258" mass="28940">MHSLTAVYACPQYISDLVIIPNLYDIPIIYLAGLLPIIAVLGVTFFAVFLIMWSQSHTLSWYPEFRGPEWLQVPNVLQETTSRQRPSLCGIPKPCPEGDFSFLITSGAANVVGPKICIEDKMVMGYVEKNVGYGINIAVVNGKSKGEGMKTAFFNMYDGDIEPLVEFLKSIENRSIVFIATYDDPATKLNEEARKLIRELGSSAIQSLGFRDNWVFVGGKGDVESTLEKHIKNNKDKNKYDSWPEMIELQGCLPRYLE</sequence>
<dbReference type="InterPro" id="IPR039220">
    <property type="entry name" value="FAM3"/>
</dbReference>
<dbReference type="InterPro" id="IPR039475">
    <property type="entry name" value="ILEI_FAM3C"/>
</dbReference>
<keyword evidence="3" id="KW-0964">Secreted</keyword>
<dbReference type="Ensembl" id="ENSHHUT00000033574.1">
    <property type="protein sequence ID" value="ENSHHUP00000032247.1"/>
    <property type="gene ID" value="ENSHHUG00000020469.1"/>
</dbReference>
<keyword evidence="6" id="KW-1015">Disulfide bond</keyword>
<dbReference type="InterPro" id="IPR039477">
    <property type="entry name" value="ILEI/PANDER_dom"/>
</dbReference>
<dbReference type="Pfam" id="PF15711">
    <property type="entry name" value="ILEI"/>
    <property type="match status" value="1"/>
</dbReference>
<evidence type="ECO:0000256" key="8">
    <source>
        <dbReference type="SAM" id="Phobius"/>
    </source>
</evidence>
<dbReference type="GeneTree" id="ENSGT00950000183004"/>
<evidence type="ECO:0000256" key="7">
    <source>
        <dbReference type="PROSITE-ProRule" id="PRU01375"/>
    </source>
</evidence>
<keyword evidence="5 7" id="KW-0430">Lectin</keyword>
<name>A0A4W5M1N5_9TELE</name>
<evidence type="ECO:0000256" key="2">
    <source>
        <dbReference type="ARBA" id="ARBA00010905"/>
    </source>
</evidence>
<comment type="subcellular location">
    <subcellularLocation>
        <location evidence="1">Secreted</location>
    </subcellularLocation>
</comment>
<dbReference type="Proteomes" id="UP000314982">
    <property type="component" value="Unassembled WGS sequence"/>
</dbReference>
<keyword evidence="11" id="KW-1185">Reference proteome</keyword>
<dbReference type="STRING" id="62062.ENSHHUP00000032247"/>
<evidence type="ECO:0000256" key="1">
    <source>
        <dbReference type="ARBA" id="ARBA00004613"/>
    </source>
</evidence>
<dbReference type="CDD" id="cd13940">
    <property type="entry name" value="ILEI_FAM3C"/>
    <property type="match status" value="1"/>
</dbReference>
<dbReference type="PANTHER" id="PTHR14592">
    <property type="entry name" value="UNCHARACTERIZED FAM3"/>
    <property type="match status" value="1"/>
</dbReference>
<keyword evidence="8" id="KW-0812">Transmembrane</keyword>
<keyword evidence="8" id="KW-1133">Transmembrane helix</keyword>
<evidence type="ECO:0000256" key="4">
    <source>
        <dbReference type="ARBA" id="ARBA00022729"/>
    </source>
</evidence>
<evidence type="ECO:0000313" key="10">
    <source>
        <dbReference type="Ensembl" id="ENSHHUP00000032247.1"/>
    </source>
</evidence>
<keyword evidence="4" id="KW-0732">Signal</keyword>
<evidence type="ECO:0000256" key="5">
    <source>
        <dbReference type="ARBA" id="ARBA00022734"/>
    </source>
</evidence>
<protein>
    <submittedName>
        <fullName evidence="10">Zgc:101783</fullName>
    </submittedName>
</protein>
<feature type="transmembrane region" description="Helical" evidence="8">
    <location>
        <begin position="28"/>
        <end position="53"/>
    </location>
</feature>
<evidence type="ECO:0000256" key="3">
    <source>
        <dbReference type="ARBA" id="ARBA00022525"/>
    </source>
</evidence>
<feature type="domain" description="ILEI/PANDER" evidence="9">
    <location>
        <begin position="134"/>
        <end position="222"/>
    </location>
</feature>
<reference evidence="10" key="2">
    <citation type="submission" date="2025-08" db="UniProtKB">
        <authorList>
            <consortium name="Ensembl"/>
        </authorList>
    </citation>
    <scope>IDENTIFICATION</scope>
</reference>
<evidence type="ECO:0000313" key="11">
    <source>
        <dbReference type="Proteomes" id="UP000314982"/>
    </source>
</evidence>
<dbReference type="GO" id="GO:0030246">
    <property type="term" value="F:carbohydrate binding"/>
    <property type="evidence" value="ECO:0007669"/>
    <property type="project" value="UniProtKB-UniRule"/>
</dbReference>